<feature type="domain" description="Outer membrane protein beta-barrel" evidence="5">
    <location>
        <begin position="365"/>
        <end position="758"/>
    </location>
</feature>
<dbReference type="Pfam" id="PF13715">
    <property type="entry name" value="CarbopepD_reg_2"/>
    <property type="match status" value="1"/>
</dbReference>
<dbReference type="GO" id="GO:0009279">
    <property type="term" value="C:cell outer membrane"/>
    <property type="evidence" value="ECO:0007669"/>
    <property type="project" value="UniProtKB-SubCell"/>
</dbReference>
<dbReference type="SUPFAM" id="SSF49464">
    <property type="entry name" value="Carboxypeptidase regulatory domain-like"/>
    <property type="match status" value="1"/>
</dbReference>
<evidence type="ECO:0000256" key="4">
    <source>
        <dbReference type="SAM" id="SignalP"/>
    </source>
</evidence>
<dbReference type="InterPro" id="IPR008969">
    <property type="entry name" value="CarboxyPept-like_regulatory"/>
</dbReference>
<dbReference type="Gene3D" id="2.40.170.20">
    <property type="entry name" value="TonB-dependent receptor, beta-barrel domain"/>
    <property type="match status" value="1"/>
</dbReference>
<keyword evidence="4" id="KW-0732">Signal</keyword>
<dbReference type="RefSeq" id="WP_089916443.1">
    <property type="nucleotide sequence ID" value="NZ_FOBB01000005.1"/>
</dbReference>
<evidence type="ECO:0000313" key="6">
    <source>
        <dbReference type="EMBL" id="SEM61473.1"/>
    </source>
</evidence>
<dbReference type="InterPro" id="IPR041700">
    <property type="entry name" value="OMP_b-brl_3"/>
</dbReference>
<protein>
    <submittedName>
        <fullName evidence="6">Outer membrane receptor proteins, mostly Fe transport</fullName>
    </submittedName>
</protein>
<proteinExistence type="predicted"/>
<name>A0A1H7ZT59_9BACT</name>
<dbReference type="AlphaFoldDB" id="A0A1H7ZT59"/>
<dbReference type="Proteomes" id="UP000198984">
    <property type="component" value="Unassembled WGS sequence"/>
</dbReference>
<accession>A0A1H7ZT59</accession>
<dbReference type="Gene3D" id="2.170.130.10">
    <property type="entry name" value="TonB-dependent receptor, plug domain"/>
    <property type="match status" value="1"/>
</dbReference>
<dbReference type="Pfam" id="PF14905">
    <property type="entry name" value="OMP_b-brl_3"/>
    <property type="match status" value="1"/>
</dbReference>
<keyword evidence="3" id="KW-0998">Cell outer membrane</keyword>
<evidence type="ECO:0000259" key="5">
    <source>
        <dbReference type="Pfam" id="PF14905"/>
    </source>
</evidence>
<dbReference type="SUPFAM" id="SSF56935">
    <property type="entry name" value="Porins"/>
    <property type="match status" value="1"/>
</dbReference>
<dbReference type="Gene3D" id="2.60.40.1120">
    <property type="entry name" value="Carboxypeptidase-like, regulatory domain"/>
    <property type="match status" value="1"/>
</dbReference>
<dbReference type="PANTHER" id="PTHR40980:SF4">
    <property type="entry name" value="TONB-DEPENDENT RECEPTOR-LIKE BETA-BARREL DOMAIN-CONTAINING PROTEIN"/>
    <property type="match status" value="1"/>
</dbReference>
<keyword evidence="7" id="KW-1185">Reference proteome</keyword>
<gene>
    <name evidence="6" type="ORF">SAMN04488505_105192</name>
</gene>
<keyword evidence="2" id="KW-0472">Membrane</keyword>
<organism evidence="6 7">
    <name type="scientific">Chitinophaga rupis</name>
    <dbReference type="NCBI Taxonomy" id="573321"/>
    <lineage>
        <taxon>Bacteria</taxon>
        <taxon>Pseudomonadati</taxon>
        <taxon>Bacteroidota</taxon>
        <taxon>Chitinophagia</taxon>
        <taxon>Chitinophagales</taxon>
        <taxon>Chitinophagaceae</taxon>
        <taxon>Chitinophaga</taxon>
    </lineage>
</organism>
<keyword evidence="6" id="KW-0675">Receptor</keyword>
<evidence type="ECO:0000256" key="3">
    <source>
        <dbReference type="ARBA" id="ARBA00023237"/>
    </source>
</evidence>
<comment type="subcellular location">
    <subcellularLocation>
        <location evidence="1">Cell outer membrane</location>
    </subcellularLocation>
</comment>
<feature type="chain" id="PRO_5011542434" evidence="4">
    <location>
        <begin position="20"/>
        <end position="783"/>
    </location>
</feature>
<evidence type="ECO:0000313" key="7">
    <source>
        <dbReference type="Proteomes" id="UP000198984"/>
    </source>
</evidence>
<dbReference type="STRING" id="573321.SAMN04488505_105192"/>
<evidence type="ECO:0000256" key="1">
    <source>
        <dbReference type="ARBA" id="ARBA00004442"/>
    </source>
</evidence>
<sequence>MRSSYLMTLFIFIISASYAQSTIQGKVVNKENRAVEFVTLILKQDSVTLFAAYTDSLGNYNFEQVPQGVYRMFISRLDYEKVTLIIHINRDTTINIQLPDNAKQLKEVVVAGKAQLIERKIDRMVFNVENSIGASGGDALDALRITPGVRVQDNQISMAGKGSVAVMIDDRVLQLSGEDLVNFLATLKSDNIKSIEVITNPAAKYDAEGNSGLINIKLKKAKVNSWNGAVLSSYTQTSYAAGNIGGNFNYQKDKLSFMFSVDYKRGARKRTETDELYYPDQSWNTDFVKKININYTTVNAGIDYRVGKKWTTGLLFSGSYSKPVIDEYDAGVISSNDHIDSLLNTVATTARKVNSSSLNWHADIDLAKSKLLLNFDYFKFNNNTNRDFSTTGYSTFLSTKNAGVQGMNNYTAKADMETPIRGIKMLYGAKISFTDTNNDLKYYNTTTGTPVLNPGQSNIFNYKENTTAVYLSGDKQFRKKWQIQAGLRLEHTHTTGNSVTYGKENTNDYTQLFPTLFVSYAPDDIHSWVIDYGRRISRPGYASLNPFKFYSSPYNYTEGNPFLTPRYTDNVELKYGYKNILYTAVYYAHASHGFGEVPFADEVTKVQYFTQLNFYSNNQMGFSESFSFNRLKWWESETKVDVYYSASKFIRTVNLKNTDSWGCYVSSNNSFILNKYLKGAINFWYQAPEYSLLYKYRSRANLDLALRYSLLKNSIQLSFVVQDILKTARNYSTVYTDGIRQVYYDYSDNRLLRISATYKFGNKKINIEKKSFGNDEEKERANN</sequence>
<dbReference type="EMBL" id="FOBB01000005">
    <property type="protein sequence ID" value="SEM61473.1"/>
    <property type="molecule type" value="Genomic_DNA"/>
</dbReference>
<evidence type="ECO:0000256" key="2">
    <source>
        <dbReference type="ARBA" id="ARBA00023136"/>
    </source>
</evidence>
<dbReference type="PANTHER" id="PTHR40980">
    <property type="entry name" value="PLUG DOMAIN-CONTAINING PROTEIN"/>
    <property type="match status" value="1"/>
</dbReference>
<dbReference type="InterPro" id="IPR036942">
    <property type="entry name" value="Beta-barrel_TonB_sf"/>
</dbReference>
<dbReference type="OrthoDB" id="905812at2"/>
<reference evidence="6 7" key="1">
    <citation type="submission" date="2016-10" db="EMBL/GenBank/DDBJ databases">
        <authorList>
            <person name="de Groot N.N."/>
        </authorList>
    </citation>
    <scope>NUCLEOTIDE SEQUENCE [LARGE SCALE GENOMIC DNA]</scope>
    <source>
        <strain evidence="6 7">DSM 21039</strain>
    </source>
</reference>
<feature type="signal peptide" evidence="4">
    <location>
        <begin position="1"/>
        <end position="19"/>
    </location>
</feature>
<dbReference type="InterPro" id="IPR037066">
    <property type="entry name" value="Plug_dom_sf"/>
</dbReference>